<dbReference type="RefSeq" id="WP_404614970.1">
    <property type="nucleotide sequence ID" value="NZ_JADIKK010000008.1"/>
</dbReference>
<reference evidence="2 3" key="1">
    <citation type="submission" date="2020-10" db="EMBL/GenBank/DDBJ databases">
        <title>Phylogeny of dyella-like bacteria.</title>
        <authorList>
            <person name="Fu J."/>
        </authorList>
    </citation>
    <scope>NUCLEOTIDE SEQUENCE [LARGE SCALE GENOMIC DNA]</scope>
    <source>
        <strain evidence="2 3">KACC 19113</strain>
    </source>
</reference>
<protein>
    <recommendedName>
        <fullName evidence="4">TM2 domain-containing protein</fullName>
    </recommendedName>
</protein>
<feature type="transmembrane region" description="Helical" evidence="1">
    <location>
        <begin position="86"/>
        <end position="112"/>
    </location>
</feature>
<keyword evidence="3" id="KW-1185">Reference proteome</keyword>
<keyword evidence="1" id="KW-0472">Membrane</keyword>
<accession>A0ABW8J9X1</accession>
<evidence type="ECO:0000256" key="1">
    <source>
        <dbReference type="SAM" id="Phobius"/>
    </source>
</evidence>
<feature type="transmembrane region" description="Helical" evidence="1">
    <location>
        <begin position="20"/>
        <end position="42"/>
    </location>
</feature>
<evidence type="ECO:0000313" key="2">
    <source>
        <dbReference type="EMBL" id="MFK2878330.1"/>
    </source>
</evidence>
<evidence type="ECO:0000313" key="3">
    <source>
        <dbReference type="Proteomes" id="UP001620339"/>
    </source>
</evidence>
<organism evidence="2 3">
    <name type="scientific">Rhodanobacter hydrolyticus</name>
    <dbReference type="NCBI Taxonomy" id="2250595"/>
    <lineage>
        <taxon>Bacteria</taxon>
        <taxon>Pseudomonadati</taxon>
        <taxon>Pseudomonadota</taxon>
        <taxon>Gammaproteobacteria</taxon>
        <taxon>Lysobacterales</taxon>
        <taxon>Rhodanobacteraceae</taxon>
        <taxon>Rhodanobacter</taxon>
    </lineage>
</organism>
<evidence type="ECO:0008006" key="4">
    <source>
        <dbReference type="Google" id="ProtNLM"/>
    </source>
</evidence>
<sequence length="117" mass="13094">MSDEDAECRASPSWSKVRNAAFVVAGLVYVACRLHPFPLGTWEKDWACVGMGGLFVWSALLDIRLGVTMGLHTFKQYKRSDDAVTFWMTLAFPSLAGGFLMVGALGDLLGFWNWRNW</sequence>
<keyword evidence="1" id="KW-1133">Transmembrane helix</keyword>
<dbReference type="EMBL" id="JADIKK010000008">
    <property type="protein sequence ID" value="MFK2878330.1"/>
    <property type="molecule type" value="Genomic_DNA"/>
</dbReference>
<dbReference type="Proteomes" id="UP001620339">
    <property type="component" value="Unassembled WGS sequence"/>
</dbReference>
<feature type="transmembrane region" description="Helical" evidence="1">
    <location>
        <begin position="54"/>
        <end position="74"/>
    </location>
</feature>
<name>A0ABW8J9X1_9GAMM</name>
<comment type="caution">
    <text evidence="2">The sequence shown here is derived from an EMBL/GenBank/DDBJ whole genome shotgun (WGS) entry which is preliminary data.</text>
</comment>
<keyword evidence="1" id="KW-0812">Transmembrane</keyword>
<gene>
    <name evidence="2" type="ORF">ISP25_14740</name>
</gene>
<proteinExistence type="predicted"/>